<sequence length="143" mass="15426">MHPFRFAHGRLWSSDGVPTGNLRLSTSLSLAAAVRNHAFHLTEHLDLDYYVTPLSRLFYSPDNIAMASPDGLSPSRCRQALQAVLRHVGLLLLSVRLVEGEFDKGPAAKNGALVGGERSRDDGLTGSEGRVNQHLLRGLGGDG</sequence>
<organism evidence="2 3">
    <name type="scientific">Apiospora saccharicola</name>
    <dbReference type="NCBI Taxonomy" id="335842"/>
    <lineage>
        <taxon>Eukaryota</taxon>
        <taxon>Fungi</taxon>
        <taxon>Dikarya</taxon>
        <taxon>Ascomycota</taxon>
        <taxon>Pezizomycotina</taxon>
        <taxon>Sordariomycetes</taxon>
        <taxon>Xylariomycetidae</taxon>
        <taxon>Amphisphaeriales</taxon>
        <taxon>Apiosporaceae</taxon>
        <taxon>Apiospora</taxon>
    </lineage>
</organism>
<protein>
    <submittedName>
        <fullName evidence="2">Uncharacterized protein</fullName>
    </submittedName>
</protein>
<dbReference type="EMBL" id="JAQQWM010000001">
    <property type="protein sequence ID" value="KAK8082426.1"/>
    <property type="molecule type" value="Genomic_DNA"/>
</dbReference>
<evidence type="ECO:0000256" key="1">
    <source>
        <dbReference type="SAM" id="MobiDB-lite"/>
    </source>
</evidence>
<name>A0ABR1WFY3_9PEZI</name>
<feature type="region of interest" description="Disordered" evidence="1">
    <location>
        <begin position="108"/>
        <end position="128"/>
    </location>
</feature>
<comment type="caution">
    <text evidence="2">The sequence shown here is derived from an EMBL/GenBank/DDBJ whole genome shotgun (WGS) entry which is preliminary data.</text>
</comment>
<gene>
    <name evidence="2" type="ORF">PG996_001207</name>
</gene>
<evidence type="ECO:0000313" key="2">
    <source>
        <dbReference type="EMBL" id="KAK8082426.1"/>
    </source>
</evidence>
<evidence type="ECO:0000313" key="3">
    <source>
        <dbReference type="Proteomes" id="UP001446871"/>
    </source>
</evidence>
<reference evidence="2 3" key="1">
    <citation type="submission" date="2023-01" db="EMBL/GenBank/DDBJ databases">
        <title>Analysis of 21 Apiospora genomes using comparative genomics revels a genus with tremendous synthesis potential of carbohydrate active enzymes and secondary metabolites.</title>
        <authorList>
            <person name="Sorensen T."/>
        </authorList>
    </citation>
    <scope>NUCLEOTIDE SEQUENCE [LARGE SCALE GENOMIC DNA]</scope>
    <source>
        <strain evidence="2 3">CBS 83171</strain>
    </source>
</reference>
<accession>A0ABR1WFY3</accession>
<proteinExistence type="predicted"/>
<keyword evidence="3" id="KW-1185">Reference proteome</keyword>
<dbReference type="Proteomes" id="UP001446871">
    <property type="component" value="Unassembled WGS sequence"/>
</dbReference>